<dbReference type="Pfam" id="PF24813">
    <property type="entry name" value="DUF7709"/>
    <property type="match status" value="1"/>
</dbReference>
<proteinExistence type="predicted"/>
<evidence type="ECO:0000313" key="3">
    <source>
        <dbReference type="Proteomes" id="UP001369815"/>
    </source>
</evidence>
<evidence type="ECO:0000313" key="2">
    <source>
        <dbReference type="EMBL" id="KAK6957941.1"/>
    </source>
</evidence>
<dbReference type="Proteomes" id="UP001369815">
    <property type="component" value="Unassembled WGS sequence"/>
</dbReference>
<feature type="domain" description="DUF7709" evidence="1">
    <location>
        <begin position="12"/>
        <end position="95"/>
    </location>
</feature>
<protein>
    <recommendedName>
        <fullName evidence="1">DUF7709 domain-containing protein</fullName>
    </recommendedName>
</protein>
<accession>A0AAX6N0I1</accession>
<dbReference type="InterPro" id="IPR056126">
    <property type="entry name" value="DUF7709"/>
</dbReference>
<reference evidence="2 3" key="1">
    <citation type="journal article" date="2024" name="Front Chem Biol">
        <title>Unveiling the potential of Daldinia eschscholtzii MFLUCC 19-0629 through bioactivity and bioinformatics studies for enhanced sustainable agriculture production.</title>
        <authorList>
            <person name="Brooks S."/>
            <person name="Weaver J.A."/>
            <person name="Klomchit A."/>
            <person name="Alharthi S.A."/>
            <person name="Onlamun T."/>
            <person name="Nurani R."/>
            <person name="Vong T.K."/>
            <person name="Alberti F."/>
            <person name="Greco C."/>
        </authorList>
    </citation>
    <scope>NUCLEOTIDE SEQUENCE [LARGE SCALE GENOMIC DNA]</scope>
    <source>
        <strain evidence="2">MFLUCC 19-0629</strain>
    </source>
</reference>
<name>A0AAX6N0I1_9PEZI</name>
<organism evidence="2 3">
    <name type="scientific">Daldinia eschscholtzii</name>
    <dbReference type="NCBI Taxonomy" id="292717"/>
    <lineage>
        <taxon>Eukaryota</taxon>
        <taxon>Fungi</taxon>
        <taxon>Dikarya</taxon>
        <taxon>Ascomycota</taxon>
        <taxon>Pezizomycotina</taxon>
        <taxon>Sordariomycetes</taxon>
        <taxon>Xylariomycetidae</taxon>
        <taxon>Xylariales</taxon>
        <taxon>Hypoxylaceae</taxon>
        <taxon>Daldinia</taxon>
    </lineage>
</organism>
<comment type="caution">
    <text evidence="2">The sequence shown here is derived from an EMBL/GenBank/DDBJ whole genome shotgun (WGS) entry which is preliminary data.</text>
</comment>
<dbReference type="EMBL" id="JBANMG010000001">
    <property type="protein sequence ID" value="KAK6957941.1"/>
    <property type="molecule type" value="Genomic_DNA"/>
</dbReference>
<evidence type="ECO:0000259" key="1">
    <source>
        <dbReference type="Pfam" id="PF24813"/>
    </source>
</evidence>
<dbReference type="AlphaFoldDB" id="A0AAX6N0I1"/>
<sequence length="99" mass="10846">MADNVSVDRESKLAALNSATLGAEMPQITLPDGSKVQTGTMGVGDKDKQAQLEDSMRATLPLLDKVGMFELFPPEDWISGNNEGRKVVGRMYQEFKSQK</sequence>
<gene>
    <name evidence="2" type="ORF">Daesc_000731</name>
</gene>
<keyword evidence="3" id="KW-1185">Reference proteome</keyword>